<dbReference type="PANTHER" id="PTHR43090">
    <property type="entry name" value="1-(5-PHOSPHORIBOSYL)-5-[(5-PHOSPHORIBOSYLAMINO)METHYLIDENEAMINO] IMIDAZOLE-4-CARBOXAMIDE ISOMERASE"/>
    <property type="match status" value="1"/>
</dbReference>
<dbReference type="GO" id="GO:0000162">
    <property type="term" value="P:L-tryptophan biosynthetic process"/>
    <property type="evidence" value="ECO:0007669"/>
    <property type="project" value="TreeGrafter"/>
</dbReference>
<protein>
    <submittedName>
        <fullName evidence="7">1-(5-phosphoribosyl)-5-[(5-phosphoribosylamino) methylideneamino] imidazole-4-carboxamide isomerase</fullName>
    </submittedName>
</protein>
<dbReference type="GO" id="GO:0003949">
    <property type="term" value="F:1-(5-phosphoribosyl)-5-[(5-phosphoribosylamino)methylideneamino]imidazole-4-carboxamide isomerase activity"/>
    <property type="evidence" value="ECO:0007669"/>
    <property type="project" value="InterPro"/>
</dbReference>
<evidence type="ECO:0000256" key="5">
    <source>
        <dbReference type="ARBA" id="ARBA00029440"/>
    </source>
</evidence>
<accession>A0A917DQ19</accession>
<evidence type="ECO:0000256" key="3">
    <source>
        <dbReference type="ARBA" id="ARBA00023102"/>
    </source>
</evidence>
<dbReference type="SUPFAM" id="SSF51366">
    <property type="entry name" value="Ribulose-phoshate binding barrel"/>
    <property type="match status" value="1"/>
</dbReference>
<organism evidence="7 8">
    <name type="scientific">Paenibacillus nasutitermitis</name>
    <dbReference type="NCBI Taxonomy" id="1652958"/>
    <lineage>
        <taxon>Bacteria</taxon>
        <taxon>Bacillati</taxon>
        <taxon>Bacillota</taxon>
        <taxon>Bacilli</taxon>
        <taxon>Bacillales</taxon>
        <taxon>Paenibacillaceae</taxon>
        <taxon>Paenibacillus</taxon>
    </lineage>
</organism>
<evidence type="ECO:0000256" key="4">
    <source>
        <dbReference type="ARBA" id="ARBA00023235"/>
    </source>
</evidence>
<sequence length="264" mass="28744">MNFRPCIDLHHGKVKQIVGETLGTDQQQVVENFVSTHDSAYYAEMFKRDGLTGGHVIMLGGGNEQAAQEALRAYPGGLQIGGGITENNAARYLEAGASQVIVTSYIFPGGRLDMNRLQGMVAEVGKDRLVIDLSCKQRDGQWFVVTDQWRTFSDFEVNEANLRELAGSCSEFLVHAVDVEGKRTGILESLVKQLAEWVTLPTTYAGGARSLADLELFHRLTEGRLDITIGSALDIFGGNLSYSDVIATCKELGNETAKANRGKA</sequence>
<dbReference type="InterPro" id="IPR044524">
    <property type="entry name" value="Isoase_HisA-like"/>
</dbReference>
<evidence type="ECO:0000256" key="2">
    <source>
        <dbReference type="ARBA" id="ARBA00022605"/>
    </source>
</evidence>
<name>A0A917DQ19_9BACL</name>
<keyword evidence="8" id="KW-1185">Reference proteome</keyword>
<dbReference type="InterPro" id="IPR006062">
    <property type="entry name" value="His_biosynth"/>
</dbReference>
<dbReference type="AlphaFoldDB" id="A0A917DQ19"/>
<dbReference type="GO" id="GO:0005737">
    <property type="term" value="C:cytoplasm"/>
    <property type="evidence" value="ECO:0007669"/>
    <property type="project" value="TreeGrafter"/>
</dbReference>
<dbReference type="GO" id="GO:0000105">
    <property type="term" value="P:L-histidine biosynthetic process"/>
    <property type="evidence" value="ECO:0007669"/>
    <property type="project" value="UniProtKB-KW"/>
</dbReference>
<keyword evidence="2 6" id="KW-0028">Amino-acid biosynthesis</keyword>
<dbReference type="PANTHER" id="PTHR43090:SF2">
    <property type="entry name" value="1-(5-PHOSPHORIBOSYL)-5-[(5-PHOSPHORIBOSYLAMINO)METHYLIDENEAMINO] IMIDAZOLE-4-CARBOXAMIDE ISOMERASE"/>
    <property type="match status" value="1"/>
</dbReference>
<evidence type="ECO:0000313" key="7">
    <source>
        <dbReference type="EMBL" id="GGD55825.1"/>
    </source>
</evidence>
<keyword evidence="3 6" id="KW-0368">Histidine biosynthesis</keyword>
<dbReference type="Gene3D" id="3.20.20.70">
    <property type="entry name" value="Aldolase class I"/>
    <property type="match status" value="1"/>
</dbReference>
<comment type="similarity">
    <text evidence="1 6">Belongs to the HisA/HisF family.</text>
</comment>
<dbReference type="RefSeq" id="WP_188990019.1">
    <property type="nucleotide sequence ID" value="NZ_BMHP01000001.1"/>
</dbReference>
<dbReference type="InterPro" id="IPR013785">
    <property type="entry name" value="Aldolase_TIM"/>
</dbReference>
<keyword evidence="4 7" id="KW-0413">Isomerase</keyword>
<evidence type="ECO:0000256" key="1">
    <source>
        <dbReference type="ARBA" id="ARBA00009667"/>
    </source>
</evidence>
<evidence type="ECO:0000313" key="8">
    <source>
        <dbReference type="Proteomes" id="UP000612456"/>
    </source>
</evidence>
<evidence type="ECO:0000256" key="6">
    <source>
        <dbReference type="RuleBase" id="RU003657"/>
    </source>
</evidence>
<dbReference type="Proteomes" id="UP000612456">
    <property type="component" value="Unassembled WGS sequence"/>
</dbReference>
<dbReference type="InterPro" id="IPR011060">
    <property type="entry name" value="RibuloseP-bd_barrel"/>
</dbReference>
<dbReference type="FunFam" id="3.20.20.70:FF:000110">
    <property type="entry name" value="1-(5-phosphoribosyl)-5-[(5-phosphoribosylamino)methylideneamino] imidazole-4-carboxamide isomerase, chloroplastic"/>
    <property type="match status" value="1"/>
</dbReference>
<gene>
    <name evidence="7" type="primary">hisA</name>
    <name evidence="7" type="ORF">GCM10010911_11900</name>
</gene>
<reference evidence="7" key="1">
    <citation type="journal article" date="2014" name="Int. J. Syst. Evol. Microbiol.">
        <title>Complete genome sequence of Corynebacterium casei LMG S-19264T (=DSM 44701T), isolated from a smear-ripened cheese.</title>
        <authorList>
            <consortium name="US DOE Joint Genome Institute (JGI-PGF)"/>
            <person name="Walter F."/>
            <person name="Albersmeier A."/>
            <person name="Kalinowski J."/>
            <person name="Ruckert C."/>
        </authorList>
    </citation>
    <scope>NUCLEOTIDE SEQUENCE</scope>
    <source>
        <strain evidence="7">CGMCC 1.15178</strain>
    </source>
</reference>
<dbReference type="Pfam" id="PF00977">
    <property type="entry name" value="His_biosynth"/>
    <property type="match status" value="1"/>
</dbReference>
<dbReference type="CDD" id="cd04723">
    <property type="entry name" value="HisA_HisF"/>
    <property type="match status" value="1"/>
</dbReference>
<dbReference type="NCBIfam" id="TIGR02129">
    <property type="entry name" value="hisA_euk"/>
    <property type="match status" value="1"/>
</dbReference>
<dbReference type="EMBL" id="BMHP01000001">
    <property type="protein sequence ID" value="GGD55825.1"/>
    <property type="molecule type" value="Genomic_DNA"/>
</dbReference>
<comment type="pathway">
    <text evidence="5">Amino-acid biosynthesis.</text>
</comment>
<dbReference type="InterPro" id="IPR011858">
    <property type="entry name" value="His6/HISN3"/>
</dbReference>
<proteinExistence type="inferred from homology"/>
<comment type="caution">
    <text evidence="7">The sequence shown here is derived from an EMBL/GenBank/DDBJ whole genome shotgun (WGS) entry which is preliminary data.</text>
</comment>
<reference evidence="7" key="2">
    <citation type="submission" date="2020-09" db="EMBL/GenBank/DDBJ databases">
        <authorList>
            <person name="Sun Q."/>
            <person name="Zhou Y."/>
        </authorList>
    </citation>
    <scope>NUCLEOTIDE SEQUENCE</scope>
    <source>
        <strain evidence="7">CGMCC 1.15178</strain>
    </source>
</reference>